<feature type="transmembrane region" description="Helical" evidence="1">
    <location>
        <begin position="319"/>
        <end position="339"/>
    </location>
</feature>
<feature type="transmembrane region" description="Helical" evidence="1">
    <location>
        <begin position="294"/>
        <end position="313"/>
    </location>
</feature>
<organism evidence="2 3">
    <name type="scientific">Nostoc punctiforme FACHB-252</name>
    <dbReference type="NCBI Taxonomy" id="1357509"/>
    <lineage>
        <taxon>Bacteria</taxon>
        <taxon>Bacillati</taxon>
        <taxon>Cyanobacteriota</taxon>
        <taxon>Cyanophyceae</taxon>
        <taxon>Nostocales</taxon>
        <taxon>Nostocaceae</taxon>
        <taxon>Nostoc</taxon>
    </lineage>
</organism>
<evidence type="ECO:0008006" key="4">
    <source>
        <dbReference type="Google" id="ProtNLM"/>
    </source>
</evidence>
<feature type="transmembrane region" description="Helical" evidence="1">
    <location>
        <begin position="111"/>
        <end position="131"/>
    </location>
</feature>
<feature type="transmembrane region" description="Helical" evidence="1">
    <location>
        <begin position="212"/>
        <end position="230"/>
    </location>
</feature>
<feature type="transmembrane region" description="Helical" evidence="1">
    <location>
        <begin position="137"/>
        <end position="156"/>
    </location>
</feature>
<feature type="transmembrane region" description="Helical" evidence="1">
    <location>
        <begin position="168"/>
        <end position="189"/>
    </location>
</feature>
<dbReference type="PROSITE" id="PS51257">
    <property type="entry name" value="PROKAR_LIPOPROTEIN"/>
    <property type="match status" value="1"/>
</dbReference>
<keyword evidence="1" id="KW-0812">Transmembrane</keyword>
<feature type="transmembrane region" description="Helical" evidence="1">
    <location>
        <begin position="351"/>
        <end position="370"/>
    </location>
</feature>
<evidence type="ECO:0000256" key="1">
    <source>
        <dbReference type="SAM" id="Phobius"/>
    </source>
</evidence>
<dbReference type="EMBL" id="JACJTC010000005">
    <property type="protein sequence ID" value="MBD2611125.1"/>
    <property type="molecule type" value="Genomic_DNA"/>
</dbReference>
<keyword evidence="1" id="KW-0472">Membrane</keyword>
<keyword evidence="3" id="KW-1185">Reference proteome</keyword>
<name>A0ABR8H7J1_NOSPU</name>
<accession>A0ABR8H7J1</accession>
<reference evidence="2 3" key="1">
    <citation type="journal article" date="2020" name="ISME J.">
        <title>Comparative genomics reveals insights into cyanobacterial evolution and habitat adaptation.</title>
        <authorList>
            <person name="Chen M.Y."/>
            <person name="Teng W.K."/>
            <person name="Zhao L."/>
            <person name="Hu C.X."/>
            <person name="Zhou Y.K."/>
            <person name="Han B.P."/>
            <person name="Song L.R."/>
            <person name="Shu W.S."/>
        </authorList>
    </citation>
    <scope>NUCLEOTIDE SEQUENCE [LARGE SCALE GENOMIC DNA]</scope>
    <source>
        <strain evidence="2 3">FACHB-252</strain>
    </source>
</reference>
<keyword evidence="1" id="KW-1133">Transmembrane helix</keyword>
<sequence>MQFKRNQNLTILLLLILACISYLPFTYRDTPGERDGFRMVMGIIDSVTSGKPLGSPLLYGRNISFGYYALIDIFRPFFENNFTTIIPISNYLNSLNSIFIVIPIFYLVKRYWGLTTAVLANLLLILIPVWWSTSLYGHPMIPAVLFMFIGLALIAYRSEVKSSNAGLVKLIILDILIISAFSLCLMFRLDAVLMFLLIPGCFLLERYSVTKVISYSSLYIFFAIIIFLAFKSRLPEINIQSDGILEDLIFYHGPDIAIQNLKSGTKAFIQACNPLYISILFISLFDLWIKRDSLTVLFIFPTLLVNYIFWLPNYYPARHFIYVSPVLAIGIAILFQSVLKKILSVWRNQKIISIALALVFICIVFVSYRVSYSVPYPYWSTQTEDNKRLAKNLQDLPSRVQRIFVVADSVPVVVEMQLLSSKVRVTPLKTSLLTDTQIKRHQLSKIFKAQPTKTIDLLEVQNEKNTFIFYIQGWKKKEVIRFFKENNEYDDVNLVIQKSIPSFTLVPSDVSKKINFLDM</sequence>
<feature type="transmembrane region" description="Helical" evidence="1">
    <location>
        <begin position="85"/>
        <end position="106"/>
    </location>
</feature>
<proteinExistence type="predicted"/>
<dbReference type="Proteomes" id="UP000606396">
    <property type="component" value="Unassembled WGS sequence"/>
</dbReference>
<dbReference type="RefSeq" id="WP_190948942.1">
    <property type="nucleotide sequence ID" value="NZ_JACJTC010000005.1"/>
</dbReference>
<protein>
    <recommendedName>
        <fullName evidence="4">Glycosyltransferase RgtA/B/C/D-like domain-containing protein</fullName>
    </recommendedName>
</protein>
<evidence type="ECO:0000313" key="3">
    <source>
        <dbReference type="Proteomes" id="UP000606396"/>
    </source>
</evidence>
<gene>
    <name evidence="2" type="ORF">H6G94_07550</name>
</gene>
<comment type="caution">
    <text evidence="2">The sequence shown here is derived from an EMBL/GenBank/DDBJ whole genome shotgun (WGS) entry which is preliminary data.</text>
</comment>
<evidence type="ECO:0000313" key="2">
    <source>
        <dbReference type="EMBL" id="MBD2611125.1"/>
    </source>
</evidence>